<keyword evidence="7" id="KW-0862">Zinc</keyword>
<dbReference type="Gene3D" id="2.30.29.30">
    <property type="entry name" value="Pleckstrin-homology domain (PH domain)/Phosphotyrosine-binding domain (PTB)"/>
    <property type="match status" value="1"/>
</dbReference>
<feature type="domain" description="PH" evidence="9">
    <location>
        <begin position="427"/>
        <end position="528"/>
    </location>
</feature>
<dbReference type="GO" id="GO:0005085">
    <property type="term" value="F:guanyl-nucleotide exchange factor activity"/>
    <property type="evidence" value="ECO:0007669"/>
    <property type="project" value="UniProtKB-KW"/>
</dbReference>
<dbReference type="InterPro" id="IPR051632">
    <property type="entry name" value="Rho_GEF"/>
</dbReference>
<organism evidence="11 12">
    <name type="scientific">Paramormyrops kingsleyae</name>
    <dbReference type="NCBI Taxonomy" id="1676925"/>
    <lineage>
        <taxon>Eukaryota</taxon>
        <taxon>Metazoa</taxon>
        <taxon>Chordata</taxon>
        <taxon>Craniata</taxon>
        <taxon>Vertebrata</taxon>
        <taxon>Euteleostomi</taxon>
        <taxon>Actinopterygii</taxon>
        <taxon>Neopterygii</taxon>
        <taxon>Teleostei</taxon>
        <taxon>Osteoglossocephala</taxon>
        <taxon>Osteoglossomorpha</taxon>
        <taxon>Osteoglossiformes</taxon>
        <taxon>Mormyridae</taxon>
        <taxon>Paramormyrops</taxon>
    </lineage>
</organism>
<evidence type="ECO:0000256" key="6">
    <source>
        <dbReference type="ARBA" id="ARBA00022771"/>
    </source>
</evidence>
<dbReference type="Proteomes" id="UP000261540">
    <property type="component" value="Unplaced"/>
</dbReference>
<dbReference type="GO" id="GO:0015629">
    <property type="term" value="C:actin cytoskeleton"/>
    <property type="evidence" value="ECO:0007669"/>
    <property type="project" value="TreeGrafter"/>
</dbReference>
<dbReference type="SMART" id="SM00325">
    <property type="entry name" value="RhoGEF"/>
    <property type="match status" value="1"/>
</dbReference>
<keyword evidence="8" id="KW-0175">Coiled coil</keyword>
<evidence type="ECO:0000256" key="5">
    <source>
        <dbReference type="ARBA" id="ARBA00022723"/>
    </source>
</evidence>
<dbReference type="Pfam" id="PF00621">
    <property type="entry name" value="RhoGEF"/>
    <property type="match status" value="1"/>
</dbReference>
<dbReference type="PANTHER" id="PTHR13944">
    <property type="entry name" value="AGAP007712-PA"/>
    <property type="match status" value="1"/>
</dbReference>
<protein>
    <submittedName>
        <fullName evidence="11">Uncharacterized protein</fullName>
    </submittedName>
</protein>
<accession>A0A3B3SVE8</accession>
<keyword evidence="2" id="KW-0963">Cytoplasm</keyword>
<dbReference type="Pfam" id="PF17838">
    <property type="entry name" value="PH_16"/>
    <property type="match status" value="1"/>
</dbReference>
<dbReference type="SUPFAM" id="SSF50729">
    <property type="entry name" value="PH domain-like"/>
    <property type="match status" value="1"/>
</dbReference>
<dbReference type="CDD" id="cd00160">
    <property type="entry name" value="RhoGEF"/>
    <property type="match status" value="1"/>
</dbReference>
<evidence type="ECO:0000256" key="8">
    <source>
        <dbReference type="ARBA" id="ARBA00023054"/>
    </source>
</evidence>
<dbReference type="Gene3D" id="1.20.900.10">
    <property type="entry name" value="Dbl homology (DH) domain"/>
    <property type="match status" value="1"/>
</dbReference>
<dbReference type="GO" id="GO:0005737">
    <property type="term" value="C:cytoplasm"/>
    <property type="evidence" value="ECO:0007669"/>
    <property type="project" value="UniProtKB-SubCell"/>
</dbReference>
<name>A0A3B3SVE8_9TELE</name>
<keyword evidence="4" id="KW-0344">Guanine-nucleotide releasing factor</keyword>
<dbReference type="InterPro" id="IPR011993">
    <property type="entry name" value="PH-like_dom_sf"/>
</dbReference>
<sequence length="530" mass="60742">FSRCRSLVQRRPCFSRLGSFERETKEKDKKVTSGHVFGVGSAFLAPTTACRRCPGDTPASRRRPPAVFQRVSPSATSLGKPPLHLYSVLRPPGGTPPLTCWLSTSSSAFDDVPLKGVKFLSYSTDSLNKTGKVNESTESLTDEGTEMMDSQLMGEFEVDAKELEANSWSFSVDKKFLKQVKKDVIKRQDVIYELIQTEMHHVRTLRIMWNVYSKGLQKEVQLEAQAVERLFPMLDDLLDIHTHFFSSILDRKREAQQKGKDGGFVIHKIGDVLFNHFSGSNADRMKRVYGKFCSRYNEAVNFYKELHSKDKRLQAFIKKKMSSSIVRRLGICECILLVTQRITKYPVLLQRILQHTKGEIWLERDHKEVAEALQLVKEVVTTVDSKVNEHEKKHRLKEVHSRMDSKSIMRMKSSQMFAREDLLHGRKLLHDGPLQLKNSVGRLKDVQALLLSDVVVFLQEKDQKYVFASLDQRSTVISLQKLIVREVANEEKGLFLITAGKKPEMLEVYASSKEERNTWMQLIQEAMNSM</sequence>
<proteinExistence type="predicted"/>
<keyword evidence="5" id="KW-0479">Metal-binding</keyword>
<keyword evidence="3" id="KW-0597">Phosphoprotein</keyword>
<comment type="subcellular location">
    <subcellularLocation>
        <location evidence="1">Cytoplasm</location>
    </subcellularLocation>
</comment>
<dbReference type="InterPro" id="IPR000219">
    <property type="entry name" value="DH_dom"/>
</dbReference>
<dbReference type="AlphaFoldDB" id="A0A3B3SVE8"/>
<dbReference type="GO" id="GO:0008270">
    <property type="term" value="F:zinc ion binding"/>
    <property type="evidence" value="ECO:0007669"/>
    <property type="project" value="UniProtKB-KW"/>
</dbReference>
<evidence type="ECO:0000313" key="11">
    <source>
        <dbReference type="Ensembl" id="ENSPKIP00000034727.1"/>
    </source>
</evidence>
<dbReference type="InterPro" id="IPR035899">
    <property type="entry name" value="DBL_dom_sf"/>
</dbReference>
<evidence type="ECO:0000256" key="3">
    <source>
        <dbReference type="ARBA" id="ARBA00022553"/>
    </source>
</evidence>
<dbReference type="SMART" id="SM00233">
    <property type="entry name" value="PH"/>
    <property type="match status" value="1"/>
</dbReference>
<dbReference type="InterPro" id="IPR001849">
    <property type="entry name" value="PH_domain"/>
</dbReference>
<evidence type="ECO:0000256" key="2">
    <source>
        <dbReference type="ARBA" id="ARBA00022490"/>
    </source>
</evidence>
<dbReference type="FunFam" id="1.20.900.10:FF:000004">
    <property type="entry name" value="Rho guanine nucleotide exchange factor 2"/>
    <property type="match status" value="1"/>
</dbReference>
<dbReference type="Ensembl" id="ENSPKIT00000015648.1">
    <property type="protein sequence ID" value="ENSPKIP00000034727.1"/>
    <property type="gene ID" value="ENSPKIG00000013917.1"/>
</dbReference>
<dbReference type="InterPro" id="IPR041020">
    <property type="entry name" value="PH_16"/>
</dbReference>
<keyword evidence="6" id="KW-0863">Zinc-finger</keyword>
<dbReference type="PANTHER" id="PTHR13944:SF18">
    <property type="entry name" value="A-KINASE ANCHOR PROTEIN 13"/>
    <property type="match status" value="1"/>
</dbReference>
<dbReference type="PROSITE" id="PS50010">
    <property type="entry name" value="DH_2"/>
    <property type="match status" value="1"/>
</dbReference>
<evidence type="ECO:0000256" key="4">
    <source>
        <dbReference type="ARBA" id="ARBA00022658"/>
    </source>
</evidence>
<dbReference type="FunFam" id="2.30.29.30:FF:000021">
    <property type="entry name" value="Rho guanine nucleotide exchange factor 2"/>
    <property type="match status" value="1"/>
</dbReference>
<dbReference type="GO" id="GO:0016020">
    <property type="term" value="C:membrane"/>
    <property type="evidence" value="ECO:0007669"/>
    <property type="project" value="TreeGrafter"/>
</dbReference>
<keyword evidence="12" id="KW-1185">Reference proteome</keyword>
<dbReference type="GO" id="GO:0035023">
    <property type="term" value="P:regulation of Rho protein signal transduction"/>
    <property type="evidence" value="ECO:0007669"/>
    <property type="project" value="TreeGrafter"/>
</dbReference>
<dbReference type="PROSITE" id="PS50003">
    <property type="entry name" value="PH_DOMAIN"/>
    <property type="match status" value="1"/>
</dbReference>
<dbReference type="SUPFAM" id="SSF48065">
    <property type="entry name" value="DBL homology domain (DH-domain)"/>
    <property type="match status" value="1"/>
</dbReference>
<evidence type="ECO:0000256" key="7">
    <source>
        <dbReference type="ARBA" id="ARBA00022833"/>
    </source>
</evidence>
<dbReference type="GO" id="GO:0005078">
    <property type="term" value="F:MAP-kinase scaffold activity"/>
    <property type="evidence" value="ECO:0007669"/>
    <property type="project" value="TreeGrafter"/>
</dbReference>
<reference evidence="11" key="2">
    <citation type="submission" date="2025-09" db="UniProtKB">
        <authorList>
            <consortium name="Ensembl"/>
        </authorList>
    </citation>
    <scope>IDENTIFICATION</scope>
</reference>
<dbReference type="GeneTree" id="ENSGT00940000154146"/>
<evidence type="ECO:0000313" key="12">
    <source>
        <dbReference type="Proteomes" id="UP000261540"/>
    </source>
</evidence>
<dbReference type="GO" id="GO:0071875">
    <property type="term" value="P:adrenergic receptor signaling pathway"/>
    <property type="evidence" value="ECO:0007669"/>
    <property type="project" value="TreeGrafter"/>
</dbReference>
<reference evidence="11" key="1">
    <citation type="submission" date="2025-08" db="UniProtKB">
        <authorList>
            <consortium name="Ensembl"/>
        </authorList>
    </citation>
    <scope>IDENTIFICATION</scope>
</reference>
<evidence type="ECO:0000259" key="10">
    <source>
        <dbReference type="PROSITE" id="PS50010"/>
    </source>
</evidence>
<feature type="domain" description="DH" evidence="10">
    <location>
        <begin position="186"/>
        <end position="386"/>
    </location>
</feature>
<evidence type="ECO:0000256" key="1">
    <source>
        <dbReference type="ARBA" id="ARBA00004496"/>
    </source>
</evidence>
<dbReference type="GO" id="GO:0043123">
    <property type="term" value="P:positive regulation of canonical NF-kappaB signal transduction"/>
    <property type="evidence" value="ECO:0007669"/>
    <property type="project" value="TreeGrafter"/>
</dbReference>
<evidence type="ECO:0000259" key="9">
    <source>
        <dbReference type="PROSITE" id="PS50003"/>
    </source>
</evidence>